<protein>
    <submittedName>
        <fullName evidence="2">TAM domain methyltransferase</fullName>
    </submittedName>
</protein>
<proteinExistence type="predicted"/>
<dbReference type="GO" id="GO:0032259">
    <property type="term" value="P:methylation"/>
    <property type="evidence" value="ECO:0007669"/>
    <property type="project" value="UniProtKB-KW"/>
</dbReference>
<sequence>MAEPSSMAPIQSTASASVPVPEAETEAGAVPAPLPVPPANDPPNPNTAAPLEPHEDEGNVKGNELYRGFLNCGRPHVRTLAPASRILIGFTMAQTEMDRLDVAHAMMVKAAGSRLYNAPLKKKKVPRIIDIGTGARLCT</sequence>
<dbReference type="GeneID" id="34562270"/>
<name>A0A1G4B298_9PEZI</name>
<evidence type="ECO:0000256" key="1">
    <source>
        <dbReference type="SAM" id="MobiDB-lite"/>
    </source>
</evidence>
<dbReference type="EMBL" id="MJBS01000081">
    <property type="protein sequence ID" value="OHE95540.1"/>
    <property type="molecule type" value="Genomic_DNA"/>
</dbReference>
<organism evidence="2 3">
    <name type="scientific">Colletotrichum orchidophilum</name>
    <dbReference type="NCBI Taxonomy" id="1209926"/>
    <lineage>
        <taxon>Eukaryota</taxon>
        <taxon>Fungi</taxon>
        <taxon>Dikarya</taxon>
        <taxon>Ascomycota</taxon>
        <taxon>Pezizomycotina</taxon>
        <taxon>Sordariomycetes</taxon>
        <taxon>Hypocreomycetidae</taxon>
        <taxon>Glomerellales</taxon>
        <taxon>Glomerellaceae</taxon>
        <taxon>Colletotrichum</taxon>
    </lineage>
</organism>
<dbReference type="Proteomes" id="UP000176998">
    <property type="component" value="Unassembled WGS sequence"/>
</dbReference>
<reference evidence="2 3" key="1">
    <citation type="submission" date="2016-09" db="EMBL/GenBank/DDBJ databases">
        <authorList>
            <person name="Capua I."/>
            <person name="De Benedictis P."/>
            <person name="Joannis T."/>
            <person name="Lombin L.H."/>
            <person name="Cattoli G."/>
        </authorList>
    </citation>
    <scope>NUCLEOTIDE SEQUENCE [LARGE SCALE GENOMIC DNA]</scope>
    <source>
        <strain evidence="2 3">IMI 309357</strain>
    </source>
</reference>
<dbReference type="GO" id="GO:0008168">
    <property type="term" value="F:methyltransferase activity"/>
    <property type="evidence" value="ECO:0007669"/>
    <property type="project" value="UniProtKB-KW"/>
</dbReference>
<comment type="caution">
    <text evidence="2">The sequence shown here is derived from an EMBL/GenBank/DDBJ whole genome shotgun (WGS) entry which is preliminary data.</text>
</comment>
<keyword evidence="3" id="KW-1185">Reference proteome</keyword>
<gene>
    <name evidence="2" type="ORF">CORC01_09130</name>
</gene>
<feature type="region of interest" description="Disordered" evidence="1">
    <location>
        <begin position="1"/>
        <end position="62"/>
    </location>
</feature>
<dbReference type="AlphaFoldDB" id="A0A1G4B298"/>
<keyword evidence="2" id="KW-0808">Transferase</keyword>
<evidence type="ECO:0000313" key="3">
    <source>
        <dbReference type="Proteomes" id="UP000176998"/>
    </source>
</evidence>
<accession>A0A1G4B298</accession>
<dbReference type="RefSeq" id="XP_022472702.1">
    <property type="nucleotide sequence ID" value="XM_022620760.1"/>
</dbReference>
<feature type="compositionally biased region" description="Pro residues" evidence="1">
    <location>
        <begin position="32"/>
        <end position="45"/>
    </location>
</feature>
<keyword evidence="2" id="KW-0489">Methyltransferase</keyword>
<dbReference type="OrthoDB" id="2013972at2759"/>
<dbReference type="STRING" id="1209926.A0A1G4B298"/>
<evidence type="ECO:0000313" key="2">
    <source>
        <dbReference type="EMBL" id="OHE95540.1"/>
    </source>
</evidence>